<feature type="domain" description="CARDB" evidence="1">
    <location>
        <begin position="36"/>
        <end position="115"/>
    </location>
</feature>
<dbReference type="InterPro" id="IPR013783">
    <property type="entry name" value="Ig-like_fold"/>
</dbReference>
<dbReference type="Pfam" id="PF07705">
    <property type="entry name" value="CARDB"/>
    <property type="match status" value="1"/>
</dbReference>
<gene>
    <name evidence="2" type="ORF">S12H4_27041</name>
</gene>
<dbReference type="AlphaFoldDB" id="X1TSF5"/>
<protein>
    <recommendedName>
        <fullName evidence="1">CARDB domain-containing protein</fullName>
    </recommendedName>
</protein>
<dbReference type="InterPro" id="IPR011635">
    <property type="entry name" value="CARDB"/>
</dbReference>
<proteinExistence type="predicted"/>
<name>X1TSF5_9ZZZZ</name>
<feature type="non-terminal residue" evidence="2">
    <location>
        <position position="289"/>
    </location>
</feature>
<evidence type="ECO:0000259" key="1">
    <source>
        <dbReference type="Pfam" id="PF07705"/>
    </source>
</evidence>
<dbReference type="EMBL" id="BARW01015400">
    <property type="protein sequence ID" value="GAI94326.1"/>
    <property type="molecule type" value="Genomic_DNA"/>
</dbReference>
<comment type="caution">
    <text evidence="2">The sequence shown here is derived from an EMBL/GenBank/DDBJ whole genome shotgun (WGS) entry which is preliminary data.</text>
</comment>
<feature type="non-terminal residue" evidence="2">
    <location>
        <position position="1"/>
    </location>
</feature>
<accession>X1TSF5</accession>
<sequence>WWGSWGYGKIAYGVLEEHNYILAITSVEGPTNFEHDLAVSVQDPIYLLPSKESALNITVYNEGQEEEVDVEVRLFINGTEVMSEVIPVLMNDASSTLSYPWSPSPGRYNATAYVKPVPDENYIFNNRDSEFVDVSYTPTHVGDLVVDGDDVLIIEDVFFTQVGNIQVRDNAELIIRNATLDLDQDYYHKYEIIVSDSACLLTEEAHIVSEYQFDTRLTGNAEGWLNSTVLGYSWTPTYPSVEFFLYVQNNATLNVYGSEGGYIYFYDYSTGSFYGSELNSIYCYDYSVV</sequence>
<organism evidence="2">
    <name type="scientific">marine sediment metagenome</name>
    <dbReference type="NCBI Taxonomy" id="412755"/>
    <lineage>
        <taxon>unclassified sequences</taxon>
        <taxon>metagenomes</taxon>
        <taxon>ecological metagenomes</taxon>
    </lineage>
</organism>
<dbReference type="Gene3D" id="2.60.40.10">
    <property type="entry name" value="Immunoglobulins"/>
    <property type="match status" value="1"/>
</dbReference>
<reference evidence="2" key="1">
    <citation type="journal article" date="2014" name="Front. Microbiol.">
        <title>High frequency of phylogenetically diverse reductive dehalogenase-homologous genes in deep subseafloor sedimentary metagenomes.</title>
        <authorList>
            <person name="Kawai M."/>
            <person name="Futagami T."/>
            <person name="Toyoda A."/>
            <person name="Takaki Y."/>
            <person name="Nishi S."/>
            <person name="Hori S."/>
            <person name="Arai W."/>
            <person name="Tsubouchi T."/>
            <person name="Morono Y."/>
            <person name="Uchiyama I."/>
            <person name="Ito T."/>
            <person name="Fujiyama A."/>
            <person name="Inagaki F."/>
            <person name="Takami H."/>
        </authorList>
    </citation>
    <scope>NUCLEOTIDE SEQUENCE</scope>
    <source>
        <strain evidence="2">Expedition CK06-06</strain>
    </source>
</reference>
<evidence type="ECO:0000313" key="2">
    <source>
        <dbReference type="EMBL" id="GAI94326.1"/>
    </source>
</evidence>